<dbReference type="AlphaFoldDB" id="A0AA42B687"/>
<gene>
    <name evidence="4" type="ORF">NAF29_01625</name>
</gene>
<feature type="domain" description="GH16" evidence="3">
    <location>
        <begin position="200"/>
        <end position="449"/>
    </location>
</feature>
<dbReference type="PROSITE" id="PS51762">
    <property type="entry name" value="GH16_2"/>
    <property type="match status" value="1"/>
</dbReference>
<name>A0AA42B687_9GAMM</name>
<dbReference type="EMBL" id="JAMQGP010000001">
    <property type="protein sequence ID" value="MCM2678369.1"/>
    <property type="molecule type" value="Genomic_DNA"/>
</dbReference>
<evidence type="ECO:0000313" key="5">
    <source>
        <dbReference type="Proteomes" id="UP001165393"/>
    </source>
</evidence>
<reference evidence="4 5" key="1">
    <citation type="journal article" date="2013" name="Antonie Van Leeuwenhoek">
        <title>Echinimonas agarilytica gen. nov., sp. nov., a new gammaproteobacterium isolated from the sea urchin Strongylocentrotus intermedius.</title>
        <authorList>
            <person name="Nedashkovskaya O.I."/>
            <person name="Stenkova A.M."/>
            <person name="Zhukova N.V."/>
            <person name="Van Trappen S."/>
            <person name="Lee J.S."/>
            <person name="Kim S.B."/>
        </authorList>
    </citation>
    <scope>NUCLEOTIDE SEQUENCE [LARGE SCALE GENOMIC DNA]</scope>
    <source>
        <strain evidence="4 5">KMM 6351</strain>
    </source>
</reference>
<dbReference type="Pfam" id="PF00722">
    <property type="entry name" value="Glyco_hydro_16"/>
    <property type="match status" value="1"/>
</dbReference>
<dbReference type="InterPro" id="IPR050546">
    <property type="entry name" value="Glycosyl_Hydrlase_16"/>
</dbReference>
<dbReference type="InterPro" id="IPR013320">
    <property type="entry name" value="ConA-like_dom_sf"/>
</dbReference>
<accession>A0AA42B687</accession>
<evidence type="ECO:0000259" key="3">
    <source>
        <dbReference type="PROSITE" id="PS51762"/>
    </source>
</evidence>
<dbReference type="Proteomes" id="UP001165393">
    <property type="component" value="Unassembled WGS sequence"/>
</dbReference>
<organism evidence="4 5">
    <name type="scientific">Echinimonas agarilytica</name>
    <dbReference type="NCBI Taxonomy" id="1215918"/>
    <lineage>
        <taxon>Bacteria</taxon>
        <taxon>Pseudomonadati</taxon>
        <taxon>Pseudomonadota</taxon>
        <taxon>Gammaproteobacteria</taxon>
        <taxon>Alteromonadales</taxon>
        <taxon>Echinimonadaceae</taxon>
        <taxon>Echinimonas</taxon>
    </lineage>
</organism>
<dbReference type="InterPro" id="IPR021720">
    <property type="entry name" value="Malectin_dom"/>
</dbReference>
<dbReference type="CDD" id="cd08023">
    <property type="entry name" value="GH16_laminarinase_like"/>
    <property type="match status" value="1"/>
</dbReference>
<proteinExistence type="inferred from homology"/>
<keyword evidence="2" id="KW-0732">Signal</keyword>
<dbReference type="GO" id="GO:0005975">
    <property type="term" value="P:carbohydrate metabolic process"/>
    <property type="evidence" value="ECO:0007669"/>
    <property type="project" value="InterPro"/>
</dbReference>
<evidence type="ECO:0000256" key="1">
    <source>
        <dbReference type="ARBA" id="ARBA00006865"/>
    </source>
</evidence>
<feature type="chain" id="PRO_5041330565" evidence="2">
    <location>
        <begin position="25"/>
        <end position="451"/>
    </location>
</feature>
<dbReference type="Pfam" id="PF11721">
    <property type="entry name" value="Malectin"/>
    <property type="match status" value="1"/>
</dbReference>
<dbReference type="SUPFAM" id="SSF49899">
    <property type="entry name" value="Concanavalin A-like lectins/glucanases"/>
    <property type="match status" value="1"/>
</dbReference>
<dbReference type="Gene3D" id="2.60.120.430">
    <property type="entry name" value="Galactose-binding lectin"/>
    <property type="match status" value="1"/>
</dbReference>
<keyword evidence="5" id="KW-1185">Reference proteome</keyword>
<feature type="signal peptide" evidence="2">
    <location>
        <begin position="1"/>
        <end position="24"/>
    </location>
</feature>
<dbReference type="PANTHER" id="PTHR10963:SF55">
    <property type="entry name" value="GLYCOSIDE HYDROLASE FAMILY 16 PROTEIN"/>
    <property type="match status" value="1"/>
</dbReference>
<dbReference type="InterPro" id="IPR000757">
    <property type="entry name" value="Beta-glucanase-like"/>
</dbReference>
<sequence>MPIEIYVTRLCFWATLGFSSLAFATPVPLNNTQHSYQQNVVYAVNLGGSQYTATDGIIYQADTLKTKSQSGQSTAIKGSQDSALYRSYRLGNMSFDVALPPAIYDITFKFAEPTNTPVGQRVFDVIAQQQVVIPNLDVRLARDGKALSSLDRTVTDIEVTDGILTVELKGHVGLPVLHAIIIRQKQVPNTQWKLVWQDEFEQAGAPNPEKWNFDIWPAGKVNNEDQAYTNRLKNARVEHGKLILEAHKEKYSNANYTSARLNSAHKGDLLYGRADIRAKLASGQGSWSALWMLPTNPFKYATRCKPDADWQGSETCDAWPNSGEIDIMEHVGYDMNRIHSTVHNLDYYWIKWEQRKASIEGKNVAEDFHVYSIEWTPSYITILFDNVPYFFYVNEGNGWQSWPFDHPFHIVMNLAIGGDWGKAGGPIDDAIFPARMEIDYVRLFKPAASVE</sequence>
<dbReference type="Gene3D" id="2.60.120.200">
    <property type="match status" value="1"/>
</dbReference>
<evidence type="ECO:0000313" key="4">
    <source>
        <dbReference type="EMBL" id="MCM2678369.1"/>
    </source>
</evidence>
<dbReference type="PANTHER" id="PTHR10963">
    <property type="entry name" value="GLYCOSYL HYDROLASE-RELATED"/>
    <property type="match status" value="1"/>
</dbReference>
<comment type="caution">
    <text evidence="4">The sequence shown here is derived from an EMBL/GenBank/DDBJ whole genome shotgun (WGS) entry which is preliminary data.</text>
</comment>
<dbReference type="RefSeq" id="WP_251259739.1">
    <property type="nucleotide sequence ID" value="NZ_JAMQGP010000001.1"/>
</dbReference>
<comment type="similarity">
    <text evidence="1">Belongs to the glycosyl hydrolase 16 family.</text>
</comment>
<dbReference type="GO" id="GO:0004553">
    <property type="term" value="F:hydrolase activity, hydrolyzing O-glycosyl compounds"/>
    <property type="evidence" value="ECO:0007669"/>
    <property type="project" value="InterPro"/>
</dbReference>
<evidence type="ECO:0000256" key="2">
    <source>
        <dbReference type="SAM" id="SignalP"/>
    </source>
</evidence>
<protein>
    <submittedName>
        <fullName evidence="4">Family 16 glycosylhydrolase</fullName>
    </submittedName>
</protein>